<evidence type="ECO:0000256" key="6">
    <source>
        <dbReference type="ARBA" id="ARBA00022832"/>
    </source>
</evidence>
<gene>
    <name evidence="13" type="ORF">BWR60_33695</name>
</gene>
<keyword evidence="8" id="KW-0443">Lipid metabolism</keyword>
<dbReference type="EMBL" id="NHON01000140">
    <property type="protein sequence ID" value="OWJ58059.1"/>
    <property type="molecule type" value="Genomic_DNA"/>
</dbReference>
<evidence type="ECO:0000259" key="12">
    <source>
        <dbReference type="PROSITE" id="PS50989"/>
    </source>
</evidence>
<feature type="compositionally biased region" description="Low complexity" evidence="11">
    <location>
        <begin position="75"/>
        <end position="115"/>
    </location>
</feature>
<dbReference type="PANTHER" id="PTHR42853:SF3">
    <property type="entry name" value="ACETYL-COENZYME A CARBOXYLASE CARBOXYL TRANSFERASE SUBUNIT ALPHA, CHLOROPLASTIC"/>
    <property type="match status" value="1"/>
</dbReference>
<dbReference type="PANTHER" id="PTHR42853">
    <property type="entry name" value="ACETYL-COENZYME A CARBOXYLASE CARBOXYL TRANSFERASE SUBUNIT ALPHA"/>
    <property type="match status" value="1"/>
</dbReference>
<organism evidence="13 14">
    <name type="scientific">Inquilinus limosus</name>
    <dbReference type="NCBI Taxonomy" id="171674"/>
    <lineage>
        <taxon>Bacteria</taxon>
        <taxon>Pseudomonadati</taxon>
        <taxon>Pseudomonadota</taxon>
        <taxon>Alphaproteobacteria</taxon>
        <taxon>Rhodospirillales</taxon>
        <taxon>Rhodospirillaceae</taxon>
        <taxon>Inquilinus</taxon>
    </lineage>
</organism>
<keyword evidence="7" id="KW-0067">ATP-binding</keyword>
<dbReference type="GO" id="GO:2001295">
    <property type="term" value="P:malonyl-CoA biosynthetic process"/>
    <property type="evidence" value="ECO:0007669"/>
    <property type="project" value="UniProtKB-UniPathway"/>
</dbReference>
<evidence type="ECO:0000256" key="4">
    <source>
        <dbReference type="ARBA" id="ARBA00022679"/>
    </source>
</evidence>
<protein>
    <recommendedName>
        <fullName evidence="2">acetyl-CoA carboxytransferase</fullName>
        <ecNumber evidence="2">2.1.3.15</ecNumber>
    </recommendedName>
</protein>
<dbReference type="Proteomes" id="UP000196655">
    <property type="component" value="Unassembled WGS sequence"/>
</dbReference>
<evidence type="ECO:0000256" key="3">
    <source>
        <dbReference type="ARBA" id="ARBA00022516"/>
    </source>
</evidence>
<comment type="catalytic activity">
    <reaction evidence="10">
        <text>N(6)-carboxybiotinyl-L-lysyl-[protein] + acetyl-CoA = N(6)-biotinyl-L-lysyl-[protein] + malonyl-CoA</text>
        <dbReference type="Rhea" id="RHEA:54728"/>
        <dbReference type="Rhea" id="RHEA-COMP:10505"/>
        <dbReference type="Rhea" id="RHEA-COMP:10506"/>
        <dbReference type="ChEBI" id="CHEBI:57288"/>
        <dbReference type="ChEBI" id="CHEBI:57384"/>
        <dbReference type="ChEBI" id="CHEBI:83144"/>
        <dbReference type="ChEBI" id="CHEBI:83145"/>
        <dbReference type="EC" id="2.1.3.15"/>
    </reaction>
</comment>
<reference evidence="14" key="1">
    <citation type="submission" date="2017-05" db="EMBL/GenBank/DDBJ databases">
        <authorList>
            <person name="Macchi M."/>
            <person name="Festa S."/>
            <person name="Coppotelli B.M."/>
            <person name="Morelli I.S."/>
        </authorList>
    </citation>
    <scope>NUCLEOTIDE SEQUENCE [LARGE SCALE GENOMIC DNA]</scope>
    <source>
        <strain evidence="14">I</strain>
    </source>
</reference>
<comment type="caution">
    <text evidence="13">The sequence shown here is derived from an EMBL/GenBank/DDBJ whole genome shotgun (WGS) entry which is preliminary data.</text>
</comment>
<dbReference type="Pfam" id="PF03255">
    <property type="entry name" value="ACCA"/>
    <property type="match status" value="1"/>
</dbReference>
<dbReference type="PROSITE" id="PS50989">
    <property type="entry name" value="COA_CT_CTER"/>
    <property type="match status" value="1"/>
</dbReference>
<evidence type="ECO:0000256" key="9">
    <source>
        <dbReference type="ARBA" id="ARBA00023160"/>
    </source>
</evidence>
<evidence type="ECO:0000256" key="5">
    <source>
        <dbReference type="ARBA" id="ARBA00022741"/>
    </source>
</evidence>
<dbReference type="InterPro" id="IPR011763">
    <property type="entry name" value="COA_CT_C"/>
</dbReference>
<dbReference type="GO" id="GO:0006633">
    <property type="term" value="P:fatty acid biosynthetic process"/>
    <property type="evidence" value="ECO:0007669"/>
    <property type="project" value="UniProtKB-KW"/>
</dbReference>
<proteinExistence type="predicted"/>
<dbReference type="InterPro" id="IPR001095">
    <property type="entry name" value="Acetyl_CoA_COase_a_su"/>
</dbReference>
<sequence>PTAVSAASILSRASAFDLADRFHLPVITFVDTAGAYPGVASEERGVAEAIAKSIESCLKVQVPSWPPSPPEITTPLSGPSSSNSSPTAKNPSSPSSPSCASSSSSPTPNSDLNPN</sequence>
<evidence type="ECO:0000313" key="13">
    <source>
        <dbReference type="EMBL" id="OWJ58059.1"/>
    </source>
</evidence>
<keyword evidence="5" id="KW-0547">Nucleotide-binding</keyword>
<dbReference type="PRINTS" id="PR01069">
    <property type="entry name" value="ACCCTRFRASEA"/>
</dbReference>
<keyword evidence="14" id="KW-1185">Reference proteome</keyword>
<keyword evidence="4" id="KW-0808">Transferase</keyword>
<evidence type="ECO:0000256" key="10">
    <source>
        <dbReference type="ARBA" id="ARBA00049152"/>
    </source>
</evidence>
<dbReference type="GO" id="GO:0009317">
    <property type="term" value="C:acetyl-CoA carboxylase complex"/>
    <property type="evidence" value="ECO:0007669"/>
    <property type="project" value="InterPro"/>
</dbReference>
<evidence type="ECO:0000256" key="8">
    <source>
        <dbReference type="ARBA" id="ARBA00023098"/>
    </source>
</evidence>
<dbReference type="GO" id="GO:0016743">
    <property type="term" value="F:carboxyl- or carbamoyltransferase activity"/>
    <property type="evidence" value="ECO:0007669"/>
    <property type="project" value="InterPro"/>
</dbReference>
<evidence type="ECO:0000256" key="2">
    <source>
        <dbReference type="ARBA" id="ARBA00011883"/>
    </source>
</evidence>
<evidence type="ECO:0000313" key="14">
    <source>
        <dbReference type="Proteomes" id="UP000196655"/>
    </source>
</evidence>
<dbReference type="SUPFAM" id="SSF52096">
    <property type="entry name" value="ClpP/crotonase"/>
    <property type="match status" value="1"/>
</dbReference>
<dbReference type="UniPathway" id="UPA00655">
    <property type="reaction ID" value="UER00711"/>
</dbReference>
<dbReference type="Gene3D" id="3.90.226.10">
    <property type="entry name" value="2-enoyl-CoA Hydratase, Chain A, domain 1"/>
    <property type="match status" value="1"/>
</dbReference>
<feature type="non-terminal residue" evidence="13">
    <location>
        <position position="1"/>
    </location>
</feature>
<comment type="pathway">
    <text evidence="1">Lipid metabolism; malonyl-CoA biosynthesis; malonyl-CoA from acetyl-CoA: step 1/1.</text>
</comment>
<keyword evidence="9" id="KW-0275">Fatty acid biosynthesis</keyword>
<dbReference type="GO" id="GO:0005524">
    <property type="term" value="F:ATP binding"/>
    <property type="evidence" value="ECO:0007669"/>
    <property type="project" value="UniProtKB-KW"/>
</dbReference>
<feature type="region of interest" description="Disordered" evidence="11">
    <location>
        <begin position="62"/>
        <end position="115"/>
    </location>
</feature>
<evidence type="ECO:0000256" key="7">
    <source>
        <dbReference type="ARBA" id="ARBA00022840"/>
    </source>
</evidence>
<keyword evidence="3" id="KW-0444">Lipid biosynthesis</keyword>
<name>A0A211YYH7_9PROT</name>
<dbReference type="InterPro" id="IPR029045">
    <property type="entry name" value="ClpP/crotonase-like_dom_sf"/>
</dbReference>
<dbReference type="AlphaFoldDB" id="A0A211YYH7"/>
<dbReference type="GO" id="GO:0003989">
    <property type="term" value="F:acetyl-CoA carboxylase activity"/>
    <property type="evidence" value="ECO:0007669"/>
    <property type="project" value="InterPro"/>
</dbReference>
<evidence type="ECO:0000256" key="1">
    <source>
        <dbReference type="ARBA" id="ARBA00004956"/>
    </source>
</evidence>
<dbReference type="EC" id="2.1.3.15" evidence="2"/>
<feature type="domain" description="CoA carboxyltransferase C-terminal" evidence="12">
    <location>
        <begin position="1"/>
        <end position="115"/>
    </location>
</feature>
<accession>A0A211YYH7</accession>
<keyword evidence="6" id="KW-0276">Fatty acid metabolism</keyword>
<evidence type="ECO:0000256" key="11">
    <source>
        <dbReference type="SAM" id="MobiDB-lite"/>
    </source>
</evidence>